<dbReference type="Pfam" id="PF13556">
    <property type="entry name" value="HTH_30"/>
    <property type="match status" value="1"/>
</dbReference>
<dbReference type="EMBL" id="BAAACF010000003">
    <property type="protein sequence ID" value="GAA0727354.1"/>
    <property type="molecule type" value="Genomic_DNA"/>
</dbReference>
<sequence>MIELNSKLAQTIVEKMMTVIPYNINIMNSEGVIIGSGSKDRINTIHEGALRAIKEERMIEITKDEEYVKKGVNMPITYEGIIMGVIGISGEPSIVKPFGELVRTTAELLIAQENVASIERIKEKEREEYMFKWTYSSNDYTKEFIEKGKVFNIDILIKRRAVLIVKKKGIVSNDIFIKNLSINEYHINLEEERLLLFIKEERLTKYFNKLMEDVDLNEYYIGVSEENFNMGKAFSQSINAIESAVKLKLSNNIIYYETISYIFAILECKAPENMLTLGKRFYEEGMDGELIKTFTAYIEFSGEMNRVAKYLNIHRNTLNYRIEKIKNITGKDIKNYFDLIYLYLSYFLYSMKMECANEQ</sequence>
<dbReference type="PANTHER" id="PTHR33744">
    <property type="entry name" value="CARBOHYDRATE DIACID REGULATOR"/>
    <property type="match status" value="1"/>
</dbReference>
<feature type="domain" description="Putative sugar diacid recognition" evidence="1">
    <location>
        <begin position="4"/>
        <end position="133"/>
    </location>
</feature>
<reference evidence="3 4" key="1">
    <citation type="journal article" date="2019" name="Int. J. Syst. Evol. Microbiol.">
        <title>The Global Catalogue of Microorganisms (GCM) 10K type strain sequencing project: providing services to taxonomists for standard genome sequencing and annotation.</title>
        <authorList>
            <consortium name="The Broad Institute Genomics Platform"/>
            <consortium name="The Broad Institute Genome Sequencing Center for Infectious Disease"/>
            <person name="Wu L."/>
            <person name="Ma J."/>
        </authorList>
    </citation>
    <scope>NUCLEOTIDE SEQUENCE [LARGE SCALE GENOMIC DNA]</scope>
    <source>
        <strain evidence="3 4">JCM 1405</strain>
    </source>
</reference>
<evidence type="ECO:0000313" key="4">
    <source>
        <dbReference type="Proteomes" id="UP001500339"/>
    </source>
</evidence>
<dbReference type="Pfam" id="PF05651">
    <property type="entry name" value="Diacid_rec"/>
    <property type="match status" value="1"/>
</dbReference>
<dbReference type="InterPro" id="IPR051448">
    <property type="entry name" value="CdaR-like_regulators"/>
</dbReference>
<accession>A0ABN1J352</accession>
<dbReference type="InterPro" id="IPR008599">
    <property type="entry name" value="Diacid_rec"/>
</dbReference>
<gene>
    <name evidence="3" type="ORF">GCM10008905_24880</name>
</gene>
<dbReference type="PANTHER" id="PTHR33744:SF15">
    <property type="entry name" value="CARBOHYDRATE DIACID REGULATOR"/>
    <property type="match status" value="1"/>
</dbReference>
<dbReference type="Gene3D" id="1.10.10.2840">
    <property type="entry name" value="PucR C-terminal helix-turn-helix domain"/>
    <property type="match status" value="1"/>
</dbReference>
<dbReference type="RefSeq" id="WP_343770148.1">
    <property type="nucleotide sequence ID" value="NZ_BAAACF010000003.1"/>
</dbReference>
<proteinExistence type="predicted"/>
<evidence type="ECO:0000259" key="1">
    <source>
        <dbReference type="Pfam" id="PF05651"/>
    </source>
</evidence>
<dbReference type="InterPro" id="IPR025736">
    <property type="entry name" value="PucR_C-HTH_dom"/>
</dbReference>
<protein>
    <submittedName>
        <fullName evidence="3">Sugar diacid recognition domain-containing protein</fullName>
    </submittedName>
</protein>
<comment type="caution">
    <text evidence="3">The sequence shown here is derived from an EMBL/GenBank/DDBJ whole genome shotgun (WGS) entry which is preliminary data.</text>
</comment>
<evidence type="ECO:0000259" key="2">
    <source>
        <dbReference type="Pfam" id="PF13556"/>
    </source>
</evidence>
<feature type="domain" description="PucR C-terminal helix-turn-helix" evidence="2">
    <location>
        <begin position="290"/>
        <end position="345"/>
    </location>
</feature>
<keyword evidence="4" id="KW-1185">Reference proteome</keyword>
<name>A0ABN1J352_9CLOT</name>
<dbReference type="InterPro" id="IPR042070">
    <property type="entry name" value="PucR_C-HTH_sf"/>
</dbReference>
<dbReference type="Proteomes" id="UP001500339">
    <property type="component" value="Unassembled WGS sequence"/>
</dbReference>
<evidence type="ECO:0000313" key="3">
    <source>
        <dbReference type="EMBL" id="GAA0727354.1"/>
    </source>
</evidence>
<organism evidence="3 4">
    <name type="scientific">Clostridium malenominatum</name>
    <dbReference type="NCBI Taxonomy" id="1539"/>
    <lineage>
        <taxon>Bacteria</taxon>
        <taxon>Bacillati</taxon>
        <taxon>Bacillota</taxon>
        <taxon>Clostridia</taxon>
        <taxon>Eubacteriales</taxon>
        <taxon>Clostridiaceae</taxon>
        <taxon>Clostridium</taxon>
    </lineage>
</organism>